<comment type="caution">
    <text evidence="1">The sequence shown here is derived from an EMBL/GenBank/DDBJ whole genome shotgun (WGS) entry which is preliminary data.</text>
</comment>
<dbReference type="InterPro" id="IPR015943">
    <property type="entry name" value="WD40/YVTN_repeat-like_dom_sf"/>
</dbReference>
<reference evidence="1 2" key="1">
    <citation type="submission" date="2019-06" db="EMBL/GenBank/DDBJ databases">
        <title>Quisquiliibacterium sp. nov., isolated from a maize field.</title>
        <authorList>
            <person name="Lin S.-Y."/>
            <person name="Tsai C.-F."/>
            <person name="Young C.-C."/>
        </authorList>
    </citation>
    <scope>NUCLEOTIDE SEQUENCE [LARGE SCALE GENOMIC DNA]</scope>
    <source>
        <strain evidence="1 2">CC-CFT501</strain>
    </source>
</reference>
<dbReference type="SUPFAM" id="SSF50998">
    <property type="entry name" value="Quinoprotein alcohol dehydrogenase-like"/>
    <property type="match status" value="1"/>
</dbReference>
<evidence type="ECO:0000313" key="1">
    <source>
        <dbReference type="EMBL" id="TXL65326.1"/>
    </source>
</evidence>
<organism evidence="1 2">
    <name type="scientific">Zeimonas arvi</name>
    <dbReference type="NCBI Taxonomy" id="2498847"/>
    <lineage>
        <taxon>Bacteria</taxon>
        <taxon>Pseudomonadati</taxon>
        <taxon>Pseudomonadota</taxon>
        <taxon>Betaproteobacteria</taxon>
        <taxon>Burkholderiales</taxon>
        <taxon>Burkholderiaceae</taxon>
        <taxon>Zeimonas</taxon>
    </lineage>
</organism>
<dbReference type="OrthoDB" id="5290932at2"/>
<dbReference type="Proteomes" id="UP000321548">
    <property type="component" value="Unassembled WGS sequence"/>
</dbReference>
<protein>
    <submittedName>
        <fullName evidence="1">Uncharacterized protein</fullName>
    </submittedName>
</protein>
<evidence type="ECO:0000313" key="2">
    <source>
        <dbReference type="Proteomes" id="UP000321548"/>
    </source>
</evidence>
<dbReference type="RefSeq" id="WP_147704521.1">
    <property type="nucleotide sequence ID" value="NZ_VDUY01000004.1"/>
</dbReference>
<keyword evidence="2" id="KW-1185">Reference proteome</keyword>
<dbReference type="InterPro" id="IPR011047">
    <property type="entry name" value="Quinoprotein_ADH-like_sf"/>
</dbReference>
<proteinExistence type="predicted"/>
<dbReference type="EMBL" id="VDUY01000004">
    <property type="protein sequence ID" value="TXL65326.1"/>
    <property type="molecule type" value="Genomic_DNA"/>
</dbReference>
<dbReference type="AlphaFoldDB" id="A0A5C8NVW9"/>
<dbReference type="Gene3D" id="2.130.10.10">
    <property type="entry name" value="YVTN repeat-like/Quinoprotein amine dehydrogenase"/>
    <property type="match status" value="1"/>
</dbReference>
<name>A0A5C8NVW9_9BURK</name>
<accession>A0A5C8NVW9</accession>
<sequence length="348" mass="37006">MGDRLLSSVDGGRSLALIECASGRELGRASLDARLAAPPLLSGDRAWLLGADGRLRVLSVPAMRELASRADMPLRARIAVSGAEAGLVAVGGEGRDALRILDAATLADVHRYRLDAPIVVAALADVPGRSSFLVGLAEPAAPAEVWELAYSPDAPPVLKGLVHDYRMNEAIPLPGRFTPRAAPVVSPTARLLPGPVPYEWLRVDTAGVASVLHLEVRREIARLREEGEWLAAAWRGEQARGWLLGLREGAEIRRLESGSWRRGPPRSLPGRLLAMLPFGDMRGAVLALAVEGGVALAEIDSDSLAVRRGETIEGANAALATLAASADGRCIAMLDRDGRWLAAVKRRK</sequence>
<gene>
    <name evidence="1" type="ORF">FHP08_11080</name>
</gene>